<dbReference type="AlphaFoldDB" id="A0AAD4QQF7"/>
<organism evidence="8 9">
    <name type="scientific">Multifurca ochricompacta</name>
    <dbReference type="NCBI Taxonomy" id="376703"/>
    <lineage>
        <taxon>Eukaryota</taxon>
        <taxon>Fungi</taxon>
        <taxon>Dikarya</taxon>
        <taxon>Basidiomycota</taxon>
        <taxon>Agaricomycotina</taxon>
        <taxon>Agaricomycetes</taxon>
        <taxon>Russulales</taxon>
        <taxon>Russulaceae</taxon>
        <taxon>Multifurca</taxon>
    </lineage>
</organism>
<dbReference type="Proteomes" id="UP001203297">
    <property type="component" value="Unassembled WGS sequence"/>
</dbReference>
<dbReference type="InterPro" id="IPR019734">
    <property type="entry name" value="TPR_rpt"/>
</dbReference>
<feature type="compositionally biased region" description="Acidic residues" evidence="6">
    <location>
        <begin position="197"/>
        <end position="208"/>
    </location>
</feature>
<dbReference type="EMBL" id="WTXG01000006">
    <property type="protein sequence ID" value="KAI0305101.1"/>
    <property type="molecule type" value="Genomic_DNA"/>
</dbReference>
<feature type="region of interest" description="Disordered" evidence="6">
    <location>
        <begin position="157"/>
        <end position="211"/>
    </location>
</feature>
<dbReference type="Gene3D" id="2.40.100.10">
    <property type="entry name" value="Cyclophilin-like"/>
    <property type="match status" value="1"/>
</dbReference>
<dbReference type="GO" id="GO:0016018">
    <property type="term" value="F:cyclosporin A binding"/>
    <property type="evidence" value="ECO:0007669"/>
    <property type="project" value="TreeGrafter"/>
</dbReference>
<evidence type="ECO:0000256" key="2">
    <source>
        <dbReference type="ARBA" id="ARBA00013194"/>
    </source>
</evidence>
<dbReference type="FunFam" id="2.40.100.10:FF:000025">
    <property type="entry name" value="Peptidyl-prolyl cis-trans isomerase CYP19-2"/>
    <property type="match status" value="1"/>
</dbReference>
<dbReference type="SMART" id="SM00028">
    <property type="entry name" value="TPR"/>
    <property type="match status" value="2"/>
</dbReference>
<dbReference type="PANTHER" id="PTHR11071">
    <property type="entry name" value="PEPTIDYL-PROLYL CIS-TRANS ISOMERASE"/>
    <property type="match status" value="1"/>
</dbReference>
<feature type="compositionally biased region" description="Low complexity" evidence="6">
    <location>
        <begin position="176"/>
        <end position="189"/>
    </location>
</feature>
<name>A0AAD4QQF7_9AGAM</name>
<comment type="catalytic activity">
    <reaction evidence="1">
        <text>[protein]-peptidylproline (omega=180) = [protein]-peptidylproline (omega=0)</text>
        <dbReference type="Rhea" id="RHEA:16237"/>
        <dbReference type="Rhea" id="RHEA-COMP:10747"/>
        <dbReference type="Rhea" id="RHEA-COMP:10748"/>
        <dbReference type="ChEBI" id="CHEBI:83833"/>
        <dbReference type="ChEBI" id="CHEBI:83834"/>
        <dbReference type="EC" id="5.2.1.8"/>
    </reaction>
</comment>
<feature type="repeat" description="TPR" evidence="5">
    <location>
        <begin position="315"/>
        <end position="348"/>
    </location>
</feature>
<dbReference type="InterPro" id="IPR011990">
    <property type="entry name" value="TPR-like_helical_dom_sf"/>
</dbReference>
<keyword evidence="4" id="KW-0413">Isomerase</keyword>
<dbReference type="Gene3D" id="1.25.40.10">
    <property type="entry name" value="Tetratricopeptide repeat domain"/>
    <property type="match status" value="1"/>
</dbReference>
<reference evidence="8" key="1">
    <citation type="journal article" date="2022" name="New Phytol.">
        <title>Evolutionary transition to the ectomycorrhizal habit in the genomes of a hyperdiverse lineage of mushroom-forming fungi.</title>
        <authorList>
            <person name="Looney B."/>
            <person name="Miyauchi S."/>
            <person name="Morin E."/>
            <person name="Drula E."/>
            <person name="Courty P.E."/>
            <person name="Kohler A."/>
            <person name="Kuo A."/>
            <person name="LaButti K."/>
            <person name="Pangilinan J."/>
            <person name="Lipzen A."/>
            <person name="Riley R."/>
            <person name="Andreopoulos W."/>
            <person name="He G."/>
            <person name="Johnson J."/>
            <person name="Nolan M."/>
            <person name="Tritt A."/>
            <person name="Barry K.W."/>
            <person name="Grigoriev I.V."/>
            <person name="Nagy L.G."/>
            <person name="Hibbett D."/>
            <person name="Henrissat B."/>
            <person name="Matheny P.B."/>
            <person name="Labbe J."/>
            <person name="Martin F.M."/>
        </authorList>
    </citation>
    <scope>NUCLEOTIDE SEQUENCE</scope>
    <source>
        <strain evidence="8">BPL690</strain>
    </source>
</reference>
<dbReference type="PROSITE" id="PS50072">
    <property type="entry name" value="CSA_PPIASE_2"/>
    <property type="match status" value="1"/>
</dbReference>
<dbReference type="SUPFAM" id="SSF50891">
    <property type="entry name" value="Cyclophilin-like"/>
    <property type="match status" value="1"/>
</dbReference>
<comment type="caution">
    <text evidence="8">The sequence shown here is derived from an EMBL/GenBank/DDBJ whole genome shotgun (WGS) entry which is preliminary data.</text>
</comment>
<protein>
    <recommendedName>
        <fullName evidence="2">peptidylprolyl isomerase</fullName>
        <ecNumber evidence="2">5.2.1.8</ecNumber>
    </recommendedName>
</protein>
<keyword evidence="5" id="KW-0802">TPR repeat</keyword>
<dbReference type="EC" id="5.2.1.8" evidence="2"/>
<dbReference type="InterPro" id="IPR002130">
    <property type="entry name" value="Cyclophilin-type_PPIase_dom"/>
</dbReference>
<evidence type="ECO:0000256" key="6">
    <source>
        <dbReference type="SAM" id="MobiDB-lite"/>
    </source>
</evidence>
<evidence type="ECO:0000256" key="5">
    <source>
        <dbReference type="PROSITE-ProRule" id="PRU00339"/>
    </source>
</evidence>
<evidence type="ECO:0000256" key="3">
    <source>
        <dbReference type="ARBA" id="ARBA00023110"/>
    </source>
</evidence>
<feature type="domain" description="PPIase cyclophilin-type" evidence="7">
    <location>
        <begin position="15"/>
        <end position="179"/>
    </location>
</feature>
<evidence type="ECO:0000256" key="4">
    <source>
        <dbReference type="ARBA" id="ARBA00023235"/>
    </source>
</evidence>
<dbReference type="PROSITE" id="PS50005">
    <property type="entry name" value="TPR"/>
    <property type="match status" value="1"/>
</dbReference>
<dbReference type="InterPro" id="IPR029000">
    <property type="entry name" value="Cyclophilin-like_dom_sf"/>
</dbReference>
<dbReference type="GO" id="GO:0003755">
    <property type="term" value="F:peptidyl-prolyl cis-trans isomerase activity"/>
    <property type="evidence" value="ECO:0007669"/>
    <property type="project" value="UniProtKB-KW"/>
</dbReference>
<evidence type="ECO:0000259" key="7">
    <source>
        <dbReference type="PROSITE" id="PS50072"/>
    </source>
</evidence>
<evidence type="ECO:0000256" key="1">
    <source>
        <dbReference type="ARBA" id="ARBA00000971"/>
    </source>
</evidence>
<dbReference type="Pfam" id="PF00160">
    <property type="entry name" value="Pro_isomerase"/>
    <property type="match status" value="1"/>
</dbReference>
<keyword evidence="9" id="KW-1185">Reference proteome</keyword>
<evidence type="ECO:0000313" key="8">
    <source>
        <dbReference type="EMBL" id="KAI0305101.1"/>
    </source>
</evidence>
<dbReference type="PANTHER" id="PTHR11071:SF561">
    <property type="entry name" value="PEPTIDYL-PROLYL CIS-TRANS ISOMERASE D-RELATED"/>
    <property type="match status" value="1"/>
</dbReference>
<gene>
    <name evidence="8" type="ORF">B0F90DRAFT_1924148</name>
</gene>
<dbReference type="PRINTS" id="PR00153">
    <property type="entry name" value="CSAPPISMRASE"/>
</dbReference>
<dbReference type="GO" id="GO:0005737">
    <property type="term" value="C:cytoplasm"/>
    <property type="evidence" value="ECO:0007669"/>
    <property type="project" value="TreeGrafter"/>
</dbReference>
<sequence>MSESTTTTSDRPITYFDISIAGQPAGRIIFQLYNDLVPKTVENFRALCTGEKGIGKSGKQLWYKGSGLHRVIKKFMIQGGDFTAGNGTGGESIYGEKFEDEAFPVKHTRPFLLSMANAGANTNGSQFFITCTPTPHLDGKHVSTLTIPYPLSTVRRIENHPTSDGDVPTSPIVITDSGELSPSDPSLSEPAFTSEGDPYEDYPEDDERDTQNPAAALEAARVLRELGTARWKEGAAAEALAKWQKALRYLDIHPVSSNDLPPELADEFAAHRTPLLLNSALAAFKAPGGTAGARIALEATNTTLGLPKLSDSDRAKALYRQGLARVTLKEDEEAEKVFLEALSIAKDDKAISTELDRLRQRKKAYRDKEKAIYKKFFG</sequence>
<accession>A0AAD4QQF7</accession>
<dbReference type="SUPFAM" id="SSF48452">
    <property type="entry name" value="TPR-like"/>
    <property type="match status" value="1"/>
</dbReference>
<keyword evidence="3" id="KW-0697">Rotamase</keyword>
<evidence type="ECO:0000313" key="9">
    <source>
        <dbReference type="Proteomes" id="UP001203297"/>
    </source>
</evidence>
<proteinExistence type="predicted"/>
<dbReference type="GO" id="GO:0006457">
    <property type="term" value="P:protein folding"/>
    <property type="evidence" value="ECO:0007669"/>
    <property type="project" value="TreeGrafter"/>
</dbReference>